<accession>A0A4R8DN86</accession>
<dbReference type="GO" id="GO:0004315">
    <property type="term" value="F:3-oxoacyl-[acyl-carrier-protein] synthase activity"/>
    <property type="evidence" value="ECO:0007669"/>
    <property type="project" value="InterPro"/>
</dbReference>
<dbReference type="SUPFAM" id="SSF55048">
    <property type="entry name" value="Probable ACP-binding domain of malonyl-CoA ACP transacylase"/>
    <property type="match status" value="1"/>
</dbReference>
<dbReference type="InterPro" id="IPR013968">
    <property type="entry name" value="PKS_KR"/>
</dbReference>
<dbReference type="Gene3D" id="3.40.366.10">
    <property type="entry name" value="Malonyl-Coenzyme A Acyl Carrier Protein, domain 2"/>
    <property type="match status" value="1"/>
</dbReference>
<dbReference type="InterPro" id="IPR013785">
    <property type="entry name" value="Aldolase_TIM"/>
</dbReference>
<keyword evidence="1" id="KW-0596">Phosphopantetheine</keyword>
<keyword evidence="3 5" id="KW-0808">Transferase</keyword>
<keyword evidence="2" id="KW-0597">Phosphoprotein</keyword>
<dbReference type="EMBL" id="SODV01000001">
    <property type="protein sequence ID" value="TDW99258.1"/>
    <property type="molecule type" value="Genomic_DNA"/>
</dbReference>
<dbReference type="SMART" id="SM00822">
    <property type="entry name" value="PKS_KR"/>
    <property type="match status" value="1"/>
</dbReference>
<dbReference type="SMART" id="SM00825">
    <property type="entry name" value="PKS_KS"/>
    <property type="match status" value="1"/>
</dbReference>
<dbReference type="Pfam" id="PF00698">
    <property type="entry name" value="Acyl_transf_1"/>
    <property type="match status" value="1"/>
</dbReference>
<dbReference type="InterPro" id="IPR050091">
    <property type="entry name" value="PKS_NRPS_Biosynth_Enz"/>
</dbReference>
<protein>
    <submittedName>
        <fullName evidence="5">Acyl transferase domain-containing protein</fullName>
    </submittedName>
</protein>
<dbReference type="GO" id="GO:0004312">
    <property type="term" value="F:fatty acid synthase activity"/>
    <property type="evidence" value="ECO:0007669"/>
    <property type="project" value="TreeGrafter"/>
</dbReference>
<dbReference type="SUPFAM" id="SSF51735">
    <property type="entry name" value="NAD(P)-binding Rossmann-fold domains"/>
    <property type="match status" value="1"/>
</dbReference>
<dbReference type="InterPro" id="IPR020841">
    <property type="entry name" value="PKS_Beta-ketoAc_synthase_dom"/>
</dbReference>
<dbReference type="InterPro" id="IPR014043">
    <property type="entry name" value="Acyl_transferase_dom"/>
</dbReference>
<dbReference type="InterPro" id="IPR014030">
    <property type="entry name" value="Ketoacyl_synth_N"/>
</dbReference>
<reference evidence="5 6" key="1">
    <citation type="submission" date="2019-03" db="EMBL/GenBank/DDBJ databases">
        <title>Genomic Encyclopedia of Type Strains, Phase IV (KMG-IV): sequencing the most valuable type-strain genomes for metagenomic binning, comparative biology and taxonomic classification.</title>
        <authorList>
            <person name="Goeker M."/>
        </authorList>
    </citation>
    <scope>NUCLEOTIDE SEQUENCE [LARGE SCALE GENOMIC DNA]</scope>
    <source>
        <strain evidence="5 6">DSM 100059</strain>
    </source>
</reference>
<name>A0A4R8DN86_9BACT</name>
<dbReference type="SUPFAM" id="SSF51412">
    <property type="entry name" value="Inosine monophosphate dehydrogenase (IMPDH)"/>
    <property type="match status" value="2"/>
</dbReference>
<dbReference type="SUPFAM" id="SSF47336">
    <property type="entry name" value="ACP-like"/>
    <property type="match status" value="1"/>
</dbReference>
<dbReference type="Pfam" id="PF02801">
    <property type="entry name" value="Ketoacyl-synt_C"/>
    <property type="match status" value="1"/>
</dbReference>
<dbReference type="Proteomes" id="UP000294498">
    <property type="component" value="Unassembled WGS sequence"/>
</dbReference>
<sequence>MRKTNLIGITPFEKPDVGLAIALSKTGAFPVLHLGRNRDKAVEALDAMVGGTREPFGVCMVSDTLSGISLPSQVELVIAPFRVKAMWFCQVHTVAEAQKAKAEGASAIIVKGNEGAGRVGEESTFILFQRIIREVRGIDIWVQGGAGIHTSAALVAMGASGVVLDSQLVLFPECGASKEFKDVCSKLTGSETRVIDGVRVLDRPNLEEVPIGQDIAIAGSLVARYGKLDRMVTGLHEAMRGHLRQAKAGKVLGPGNTLSTALGTTYPIAQGPMTRVSDVPAFAGAVAEAGGLPFVALSLLKGDQAKQLIRQTRQTAGENAWGVGILGFAPQTLRDEQLEYIREEKPPFVLIAGGRPSQAKSLEDIGINTFLHTPSPILLDLFLKEGARKFVFEGRECGGHVGPLSSLVLWEKQIERLLQEDHADALQVFFAGGIHDAFSAAFVAVMAAPLAMRGAGVGVLMGTAYLYTKEAVDTGAVLPQFQEEAIRQTDTILLETAPGHETRCLDSPFAVFFREEKERLREIGMDRKAMWDHLEQLNVGRLRIATKGMERKGEKVLPVSAEEQAEKGMYMIGQVVALRDKVVTVEALHKDVSEGSVTLLDAVPAMAARRLEGRDVAIVGMACIFPGAGNLDAYWSNILGGRDCITEVPEDRWNKSLYYDPASTSGDRSHSKWGGFIPDTDFDPVVFGIPPQALAAIDPTQLLSLLVAKRALDDAGYGGKDVDGGNVSVIIGAEGGHDLANLYSFRAMYRQLLGELPPELDAALPTLTEDSFPGILANVISGRITNRLNLGGRNYTVDAACASSLAAVDLACQELATGRSDMVLAGAADLHNGITDYLLFSSTHALSRKGRCSTFDAGADGIALGEGVAMLVLKRYTDAVHDGDRIYAVIKGVGGSSDGKSLGLTAPRRSGQVKALERAYEQAGVSPSLVGMVEAHGTGTVVGDKTELSALSDLFSREGALPGQANLGSVKTQIGHTKCAAGLAGLIKAALSVYHGVKPPTLHLSTPNAYYTPAFSPFQFSLQAGIWTEDRRLAGVSAFGFGGTNFHAVIENHLENTPPTAAWPAELLVFRGDNPEEALALLDTVRAMVRDTDEISLKDLAYSLALSSEKPVQLCMVAEGREDLLNKDVLYTKKVEGKIAFLFPGQGSQRVNMARELMVHIPSLRRWVKGRPEYEQVLFPPAVFDEDARRRQNERVKDTRLAQPLLGMVDMAIASLLRDLGIEPDMLAGHSYGELPALCFAGVFEEDQLVSLSEKRAAAVLEAVGDDKGVMVAVSCPQGSLGDIVGEGVYAVNHNAPQQWVLAGDTPSMERLKQKLSDLKIDYRPLEVACAFHSPLLAGSRELYRSALKGVPFRRPTLPVWSNTTAGVYPVSPEAIKNRLADHLVQPVRFCEEVQKMYEDGARIFLEVGPGKVLTGLTRTILGKEVLLLHTEEKGQSGLSRFLSALAGVVASGREIRWEKLFEGRGARQVDLDPSAFRRSASTWVVNGQWARPLSGDLPVRAPVVTPLEIMGNKTSSYMSNGGAEHIVQEYLLSVRQLIQAQRDVMLGYLGQAVPGASLGDAVLVRPAAVTGPGVAGPGLEAPAAALRPAAAPVPATAAAAPAARTEPELRKLLLQVVSEKTGYPSDMLGMDMDLEGDLSIDSIKRMEITGALRIQLGGLTAPGKSEDAVVEQLAALKTLNGLLQWIVQHTGEAVPPAPKLSRLRFELTPTLFSATSRQDLKGQRFAITDDGGAIAPAIKERLEKYGATATVVSSGDALETYDGLILLDVFAAVKKLTIDESFGMVKKLDLNRVKWIYAISDLGGYMTLPGEARFLRHFQGFPGFLKSLDKEWEKTKCRMINLQNKLSPDAIAGIALDEILNPDHPSEVFYDHTVRHTHELVPSRLAEGNVSDINLDKEAVVLVLGGAQGITAELMTRFSKDYPCRYVLVGRSLDPRLEGRDQYRFLKTREEIRQYLLARGTGGTPAEIEKRTEEIFKWNQILNTLSAMEANGATVIYHSLDLRDEEGLRQFMAGVYATHGRVDGVVHGAGLLEDKLFHQKTLESFERVFSTKVTPLRVLAEELRSDVQFVILFSSVASVYGNRGQTDYAAANSVIDRYARELKKLIQGKVLAINWGPWKGAGMVTPGLEREYERKGIGLIPLETGKESFLNELKYGRESQVLIMAE</sequence>
<dbReference type="InterPro" id="IPR016036">
    <property type="entry name" value="Malonyl_transacylase_ACP-bd"/>
</dbReference>
<dbReference type="PANTHER" id="PTHR43775">
    <property type="entry name" value="FATTY ACID SYNTHASE"/>
    <property type="match status" value="1"/>
</dbReference>
<dbReference type="InterPro" id="IPR036736">
    <property type="entry name" value="ACP-like_sf"/>
</dbReference>
<dbReference type="InterPro" id="IPR014031">
    <property type="entry name" value="Ketoacyl_synth_C"/>
</dbReference>
<dbReference type="Pfam" id="PF08659">
    <property type="entry name" value="KR"/>
    <property type="match status" value="1"/>
</dbReference>
<dbReference type="Pfam" id="PF00109">
    <property type="entry name" value="ketoacyl-synt"/>
    <property type="match status" value="1"/>
</dbReference>
<dbReference type="InterPro" id="IPR057326">
    <property type="entry name" value="KR_dom"/>
</dbReference>
<evidence type="ECO:0000313" key="6">
    <source>
        <dbReference type="Proteomes" id="UP000294498"/>
    </source>
</evidence>
<dbReference type="SUPFAM" id="SSF52151">
    <property type="entry name" value="FabD/lysophospholipase-like"/>
    <property type="match status" value="1"/>
</dbReference>
<dbReference type="Gene3D" id="3.30.70.250">
    <property type="entry name" value="Malonyl-CoA ACP transacylase, ACP-binding"/>
    <property type="match status" value="1"/>
</dbReference>
<dbReference type="PROSITE" id="PS52004">
    <property type="entry name" value="KS3_2"/>
    <property type="match status" value="1"/>
</dbReference>
<dbReference type="CDD" id="cd00833">
    <property type="entry name" value="PKS"/>
    <property type="match status" value="1"/>
</dbReference>
<comment type="caution">
    <text evidence="5">The sequence shown here is derived from an EMBL/GenBank/DDBJ whole genome shotgun (WGS) entry which is preliminary data.</text>
</comment>
<keyword evidence="6" id="KW-1185">Reference proteome</keyword>
<dbReference type="Gene3D" id="3.40.47.10">
    <property type="match status" value="1"/>
</dbReference>
<dbReference type="InterPro" id="IPR018201">
    <property type="entry name" value="Ketoacyl_synth_AS"/>
</dbReference>
<gene>
    <name evidence="5" type="ORF">EDB95_0267</name>
</gene>
<organism evidence="5 6">
    <name type="scientific">Dinghuibacter silviterrae</name>
    <dbReference type="NCBI Taxonomy" id="1539049"/>
    <lineage>
        <taxon>Bacteria</taxon>
        <taxon>Pseudomonadati</taxon>
        <taxon>Bacteroidota</taxon>
        <taxon>Chitinophagia</taxon>
        <taxon>Chitinophagales</taxon>
        <taxon>Chitinophagaceae</taxon>
        <taxon>Dinghuibacter</taxon>
    </lineage>
</organism>
<dbReference type="Gene3D" id="3.40.50.720">
    <property type="entry name" value="NAD(P)-binding Rossmann-like Domain"/>
    <property type="match status" value="1"/>
</dbReference>
<dbReference type="InterPro" id="IPR016039">
    <property type="entry name" value="Thiolase-like"/>
</dbReference>
<dbReference type="PROSITE" id="PS00606">
    <property type="entry name" value="KS3_1"/>
    <property type="match status" value="1"/>
</dbReference>
<dbReference type="GO" id="GO:0006633">
    <property type="term" value="P:fatty acid biosynthetic process"/>
    <property type="evidence" value="ECO:0007669"/>
    <property type="project" value="InterPro"/>
</dbReference>
<dbReference type="Gene3D" id="3.20.20.70">
    <property type="entry name" value="Aldolase class I"/>
    <property type="match status" value="2"/>
</dbReference>
<dbReference type="Gene3D" id="1.10.1200.10">
    <property type="entry name" value="ACP-like"/>
    <property type="match status" value="1"/>
</dbReference>
<evidence type="ECO:0000259" key="4">
    <source>
        <dbReference type="PROSITE" id="PS52004"/>
    </source>
</evidence>
<dbReference type="InterPro" id="IPR001227">
    <property type="entry name" value="Ac_transferase_dom_sf"/>
</dbReference>
<dbReference type="InterPro" id="IPR016035">
    <property type="entry name" value="Acyl_Trfase/lysoPLipase"/>
</dbReference>
<evidence type="ECO:0000313" key="5">
    <source>
        <dbReference type="EMBL" id="TDW99258.1"/>
    </source>
</evidence>
<feature type="domain" description="Ketosynthase family 3 (KS3)" evidence="4">
    <location>
        <begin position="613"/>
        <end position="1052"/>
    </location>
</feature>
<evidence type="ECO:0000256" key="2">
    <source>
        <dbReference type="ARBA" id="ARBA00022553"/>
    </source>
</evidence>
<evidence type="ECO:0000256" key="3">
    <source>
        <dbReference type="ARBA" id="ARBA00022679"/>
    </source>
</evidence>
<proteinExistence type="predicted"/>
<dbReference type="SUPFAM" id="SSF53901">
    <property type="entry name" value="Thiolase-like"/>
    <property type="match status" value="1"/>
</dbReference>
<dbReference type="RefSeq" id="WP_133989800.1">
    <property type="nucleotide sequence ID" value="NZ_SODV01000001.1"/>
</dbReference>
<dbReference type="PANTHER" id="PTHR43775:SF51">
    <property type="entry name" value="INACTIVE PHENOLPHTHIOCEROL SYNTHESIS POLYKETIDE SYNTHASE TYPE I PKS1-RELATED"/>
    <property type="match status" value="1"/>
</dbReference>
<dbReference type="OrthoDB" id="9778690at2"/>
<dbReference type="CDD" id="cd08953">
    <property type="entry name" value="KR_2_SDR_x"/>
    <property type="match status" value="1"/>
</dbReference>
<dbReference type="SMART" id="SM00827">
    <property type="entry name" value="PKS_AT"/>
    <property type="match status" value="1"/>
</dbReference>
<evidence type="ECO:0000256" key="1">
    <source>
        <dbReference type="ARBA" id="ARBA00022450"/>
    </source>
</evidence>
<dbReference type="InterPro" id="IPR036291">
    <property type="entry name" value="NAD(P)-bd_dom_sf"/>
</dbReference>